<organism evidence="1">
    <name type="scientific">marine metagenome</name>
    <dbReference type="NCBI Taxonomy" id="408172"/>
    <lineage>
        <taxon>unclassified sequences</taxon>
        <taxon>metagenomes</taxon>
        <taxon>ecological metagenomes</taxon>
    </lineage>
</organism>
<gene>
    <name evidence="1" type="ORF">METZ01_LOCUS326866</name>
</gene>
<dbReference type="AlphaFoldDB" id="A0A382PPT8"/>
<feature type="non-terminal residue" evidence="1">
    <location>
        <position position="122"/>
    </location>
</feature>
<evidence type="ECO:0000313" key="1">
    <source>
        <dbReference type="EMBL" id="SVC74012.1"/>
    </source>
</evidence>
<sequence length="122" mass="14235">MEIIIHRVNTLQDLKTIPTEYGTEIDIRAFGSNLILNHEPFQTGELFENFLDEYRHGTLILNIKEAGIEDEALRLVRKRSQIKKFFLLDVEFPYIYSASQKGERAIAVRFSEVESIETIKNF</sequence>
<dbReference type="EMBL" id="UINC01108134">
    <property type="protein sequence ID" value="SVC74012.1"/>
    <property type="molecule type" value="Genomic_DNA"/>
</dbReference>
<proteinExistence type="predicted"/>
<accession>A0A382PPT8</accession>
<protein>
    <submittedName>
        <fullName evidence="1">Uncharacterized protein</fullName>
    </submittedName>
</protein>
<name>A0A382PPT8_9ZZZZ</name>
<reference evidence="1" key="1">
    <citation type="submission" date="2018-05" db="EMBL/GenBank/DDBJ databases">
        <authorList>
            <person name="Lanie J.A."/>
            <person name="Ng W.-L."/>
            <person name="Kazmierczak K.M."/>
            <person name="Andrzejewski T.M."/>
            <person name="Davidsen T.M."/>
            <person name="Wayne K.J."/>
            <person name="Tettelin H."/>
            <person name="Glass J.I."/>
            <person name="Rusch D."/>
            <person name="Podicherti R."/>
            <person name="Tsui H.-C.T."/>
            <person name="Winkler M.E."/>
        </authorList>
    </citation>
    <scope>NUCLEOTIDE SEQUENCE</scope>
</reference>